<keyword evidence="3" id="KW-1185">Reference proteome</keyword>
<name>A0A8E0VM60_9TREM</name>
<evidence type="ECO:0000313" key="2">
    <source>
        <dbReference type="EMBL" id="KAA0196477.1"/>
    </source>
</evidence>
<comment type="caution">
    <text evidence="2">The sequence shown here is derived from an EMBL/GenBank/DDBJ whole genome shotgun (WGS) entry which is preliminary data.</text>
</comment>
<evidence type="ECO:0000259" key="1">
    <source>
        <dbReference type="Pfam" id="PF16566"/>
    </source>
</evidence>
<protein>
    <recommendedName>
        <fullName evidence="1">RPRD1A/B C-terminal domain-containing protein</fullName>
    </recommendedName>
</protein>
<proteinExistence type="predicted"/>
<dbReference type="EMBL" id="LUCM01002995">
    <property type="protein sequence ID" value="KAA0196477.1"/>
    <property type="molecule type" value="Genomic_DNA"/>
</dbReference>
<evidence type="ECO:0000313" key="3">
    <source>
        <dbReference type="Proteomes" id="UP000728185"/>
    </source>
</evidence>
<organism evidence="2 3">
    <name type="scientific">Fasciolopsis buskii</name>
    <dbReference type="NCBI Taxonomy" id="27845"/>
    <lineage>
        <taxon>Eukaryota</taxon>
        <taxon>Metazoa</taxon>
        <taxon>Spiralia</taxon>
        <taxon>Lophotrochozoa</taxon>
        <taxon>Platyhelminthes</taxon>
        <taxon>Trematoda</taxon>
        <taxon>Digenea</taxon>
        <taxon>Plagiorchiida</taxon>
        <taxon>Echinostomata</taxon>
        <taxon>Echinostomatoidea</taxon>
        <taxon>Fasciolidae</taxon>
        <taxon>Fasciolopsis</taxon>
    </lineage>
</organism>
<feature type="domain" description="RPRD1A/B C-terminal" evidence="1">
    <location>
        <begin position="13"/>
        <end position="60"/>
    </location>
</feature>
<reference evidence="2" key="1">
    <citation type="submission" date="2019-05" db="EMBL/GenBank/DDBJ databases">
        <title>Annotation for the trematode Fasciolopsis buski.</title>
        <authorList>
            <person name="Choi Y.-J."/>
        </authorList>
    </citation>
    <scope>NUCLEOTIDE SEQUENCE</scope>
    <source>
        <strain evidence="2">HT</strain>
        <tissue evidence="2">Whole worm</tissue>
    </source>
</reference>
<gene>
    <name evidence="2" type="ORF">FBUS_09393</name>
</gene>
<dbReference type="AlphaFoldDB" id="A0A8E0VM60"/>
<dbReference type="Proteomes" id="UP000728185">
    <property type="component" value="Unassembled WGS sequence"/>
</dbReference>
<dbReference type="InterPro" id="IPR032337">
    <property type="entry name" value="RPRD1A/B_C"/>
</dbReference>
<accession>A0A8E0VM60</accession>
<sequence>DQALFCFLCFTFCQTLKKNLEHGQELEKELVNHMSSLPDLNLLPDMTAGLDPLPTVGDLFG</sequence>
<dbReference type="Pfam" id="PF16566">
    <property type="entry name" value="CREPT"/>
    <property type="match status" value="1"/>
</dbReference>
<dbReference type="OrthoDB" id="10069473at2759"/>
<feature type="non-terminal residue" evidence="2">
    <location>
        <position position="1"/>
    </location>
</feature>